<dbReference type="Proteomes" id="UP000066480">
    <property type="component" value="Chromosome"/>
</dbReference>
<sequence length="813" mass="86239">MDHTTFCRGDGYPYYDLPVTDSSDWPTELPTGWVTRDSGEWIFRQPVAFPMPEQGWKVHVSATLDNAEDILKAVESYCHRAGLAYKFIRSRTLLLRRNSKAGDRTASGKFVAIYPTDEAALERTLTELDAVIGGREGPRILTDLRFRSGPLYVRYGAFVKMTTTDADGREVPAVRTPTGELVPDDRRPGFHLLDGVAVPPCLQESYAAQRASTMSDFPYSVSQALHFSNSGGVYVAQDKATGAKVLLKEARPHAGLDSVGDAVTRLRSEHWAMCALTGLDVVPKVYGMELGHENEYLAREFVEGTSLAVLAAGRNPLLTGHGNPAALADYAGWVTGVMEKVSDAVYAMHDRGVVFGDLHPNNILVGEDGALHFIDFEAATSVESQSPPRMGAPGFQAPVHYLGAAADRFGLGCIRLWLLLPLTIGIHWGPDQADRLIAAATELYPLDDSFADVVRAELDLDNLADDGRPETSPGGPDREVLVTALLDSAELDRADRLYPGDITQFRGAHGGLDLATGALGVALALTAIGQHVPEAHLDWMRRRFDALAPAGCGSGLLEGWAGMALAWAEQGDDERTQVALDRARAAVVDDLDVSLSSGVAGYGLALLELLDSRPELSAWLDDAVDRCLAAPPGCGAQPGLWHGDTGVALFLLRAHQRTGASELLDRAIELALGEFRSLPGGAGPAGLASGVTGLYAVLHLLSEERHDEELETATQALSAYALDSLAGSGGLADGQAGVLVAAAVSDPAEQVARLASRVDWHLISGAHTGVLGSGSLRLSGDLTTGLAGVLWARAAAESGTAPRLPLLLGSPSA</sequence>
<dbReference type="CDD" id="cd04791">
    <property type="entry name" value="LanC_SerThrkinase"/>
    <property type="match status" value="1"/>
</dbReference>
<gene>
    <name evidence="2" type="ORF">VV02_02220</name>
</gene>
<dbReference type="Gene3D" id="1.50.10.20">
    <property type="match status" value="1"/>
</dbReference>
<dbReference type="EMBL" id="CP011112">
    <property type="protein sequence ID" value="AKU14959.1"/>
    <property type="molecule type" value="Genomic_DNA"/>
</dbReference>
<dbReference type="InterPro" id="IPR058053">
    <property type="entry name" value="RamC_C"/>
</dbReference>
<protein>
    <recommendedName>
        <fullName evidence="1">Protein kinase domain-containing protein</fullName>
    </recommendedName>
</protein>
<dbReference type="Gene3D" id="1.10.510.10">
    <property type="entry name" value="Transferase(Phosphotransferase) domain 1"/>
    <property type="match status" value="1"/>
</dbReference>
<dbReference type="SMART" id="SM00220">
    <property type="entry name" value="S_TKc"/>
    <property type="match status" value="1"/>
</dbReference>
<dbReference type="InterPro" id="IPR011009">
    <property type="entry name" value="Kinase-like_dom_sf"/>
</dbReference>
<dbReference type="PATRIC" id="fig|571913.6.peg.455"/>
<dbReference type="KEGG" id="lmoi:VV02_02220"/>
<dbReference type="InterPro" id="IPR000719">
    <property type="entry name" value="Prot_kinase_dom"/>
</dbReference>
<dbReference type="InterPro" id="IPR053524">
    <property type="entry name" value="Aerial_hyphae_peptide-synth"/>
</dbReference>
<dbReference type="STRING" id="571913.VV02_02220"/>
<reference evidence="2 3" key="1">
    <citation type="submission" date="2015-03" db="EMBL/GenBank/DDBJ databases">
        <title>Luteipulveratus halotolerans sp. nov., a novel actinobacterium (Dermacoccaceae) from Sarawak, Malaysia.</title>
        <authorList>
            <person name="Juboi H."/>
            <person name="Basik A."/>
            <person name="Shamsul S.S."/>
            <person name="Arnold P."/>
            <person name="Schmitt E.K."/>
            <person name="Sanglier J.-J."/>
            <person name="Yeo T."/>
        </authorList>
    </citation>
    <scope>NUCLEOTIDE SEQUENCE [LARGE SCALE GENOMIC DNA]</scope>
    <source>
        <strain evidence="2 3">MN07-A0370</strain>
    </source>
</reference>
<dbReference type="GO" id="GO:0005975">
    <property type="term" value="P:carbohydrate metabolic process"/>
    <property type="evidence" value="ECO:0007669"/>
    <property type="project" value="InterPro"/>
</dbReference>
<dbReference type="RefSeq" id="WP_052589521.1">
    <property type="nucleotide sequence ID" value="NZ_CP011112.1"/>
</dbReference>
<dbReference type="AlphaFoldDB" id="A0A0K1JE27"/>
<organism evidence="2 3">
    <name type="scientific">Luteipulveratus mongoliensis</name>
    <dbReference type="NCBI Taxonomy" id="571913"/>
    <lineage>
        <taxon>Bacteria</taxon>
        <taxon>Bacillati</taxon>
        <taxon>Actinomycetota</taxon>
        <taxon>Actinomycetes</taxon>
        <taxon>Micrococcales</taxon>
        <taxon>Dermacoccaceae</taxon>
        <taxon>Luteipulveratus</taxon>
    </lineage>
</organism>
<keyword evidence="3" id="KW-1185">Reference proteome</keyword>
<dbReference type="InterPro" id="IPR007822">
    <property type="entry name" value="LANC-like"/>
</dbReference>
<dbReference type="NCBIfam" id="NF038151">
    <property type="entry name" value="lanthi_synth_III"/>
    <property type="match status" value="1"/>
</dbReference>
<accession>A0A0K1JE27</accession>
<dbReference type="GO" id="GO:0005524">
    <property type="term" value="F:ATP binding"/>
    <property type="evidence" value="ECO:0007669"/>
    <property type="project" value="InterPro"/>
</dbReference>
<dbReference type="GO" id="GO:0004672">
    <property type="term" value="F:protein kinase activity"/>
    <property type="evidence" value="ECO:0007669"/>
    <property type="project" value="InterPro"/>
</dbReference>
<evidence type="ECO:0000313" key="3">
    <source>
        <dbReference type="Proteomes" id="UP000066480"/>
    </source>
</evidence>
<dbReference type="GO" id="GO:0031179">
    <property type="term" value="P:peptide modification"/>
    <property type="evidence" value="ECO:0007669"/>
    <property type="project" value="InterPro"/>
</dbReference>
<dbReference type="InterPro" id="IPR012341">
    <property type="entry name" value="6hp_glycosidase-like_sf"/>
</dbReference>
<dbReference type="Pfam" id="PF25816">
    <property type="entry name" value="RamC_N"/>
    <property type="match status" value="1"/>
</dbReference>
<evidence type="ECO:0000259" key="1">
    <source>
        <dbReference type="PROSITE" id="PS50011"/>
    </source>
</evidence>
<evidence type="ECO:0000313" key="2">
    <source>
        <dbReference type="EMBL" id="AKU14959.1"/>
    </source>
</evidence>
<name>A0A0K1JE27_9MICO</name>
<dbReference type="SMART" id="SM01260">
    <property type="entry name" value="LANC_like"/>
    <property type="match status" value="1"/>
</dbReference>
<dbReference type="Pfam" id="PF05147">
    <property type="entry name" value="LANC_like"/>
    <property type="match status" value="1"/>
</dbReference>
<dbReference type="OrthoDB" id="1492512at2"/>
<proteinExistence type="predicted"/>
<dbReference type="PROSITE" id="PS50011">
    <property type="entry name" value="PROTEIN_KINASE_DOM"/>
    <property type="match status" value="1"/>
</dbReference>
<dbReference type="Gene3D" id="1.50.10.10">
    <property type="match status" value="1"/>
</dbReference>
<dbReference type="SUPFAM" id="SSF158745">
    <property type="entry name" value="LanC-like"/>
    <property type="match status" value="1"/>
</dbReference>
<dbReference type="InterPro" id="IPR057929">
    <property type="entry name" value="RamC_N"/>
</dbReference>
<feature type="domain" description="Protein kinase" evidence="1">
    <location>
        <begin position="219"/>
        <end position="481"/>
    </location>
</feature>
<dbReference type="Pfam" id="PF00069">
    <property type="entry name" value="Pkinase"/>
    <property type="match status" value="1"/>
</dbReference>
<dbReference type="SUPFAM" id="SSF56112">
    <property type="entry name" value="Protein kinase-like (PK-like)"/>
    <property type="match status" value="1"/>
</dbReference>